<feature type="region of interest" description="Disordered" evidence="1">
    <location>
        <begin position="1"/>
        <end position="63"/>
    </location>
</feature>
<reference evidence="3" key="1">
    <citation type="journal article" date="2020" name="bioRxiv">
        <title>Comparative genomics of Chlamydomonas.</title>
        <authorList>
            <person name="Craig R.J."/>
            <person name="Hasan A.R."/>
            <person name="Ness R.W."/>
            <person name="Keightley P.D."/>
        </authorList>
    </citation>
    <scope>NUCLEOTIDE SEQUENCE</scope>
    <source>
        <strain evidence="3">CCAP 11/70</strain>
    </source>
</reference>
<feature type="domain" description="Peptidase M16 C-terminal" evidence="2">
    <location>
        <begin position="465"/>
        <end position="576"/>
    </location>
</feature>
<evidence type="ECO:0000259" key="2">
    <source>
        <dbReference type="Pfam" id="PF05193"/>
    </source>
</evidence>
<dbReference type="PANTHER" id="PTHR11851">
    <property type="entry name" value="METALLOPROTEASE"/>
    <property type="match status" value="1"/>
</dbReference>
<dbReference type="SUPFAM" id="SSF63411">
    <property type="entry name" value="LuxS/MPP-like metallohydrolase"/>
    <property type="match status" value="2"/>
</dbReference>
<evidence type="ECO:0000256" key="1">
    <source>
        <dbReference type="SAM" id="MobiDB-lite"/>
    </source>
</evidence>
<keyword evidence="4" id="KW-1185">Reference proteome</keyword>
<dbReference type="Gene3D" id="3.30.830.10">
    <property type="entry name" value="Metalloenzyme, LuxS/M16 peptidase-like"/>
    <property type="match status" value="2"/>
</dbReference>
<dbReference type="InterPro" id="IPR011249">
    <property type="entry name" value="Metalloenz_LuxS/M16"/>
</dbReference>
<proteinExistence type="predicted"/>
<dbReference type="Pfam" id="PF05193">
    <property type="entry name" value="Peptidase_M16_C"/>
    <property type="match status" value="2"/>
</dbReference>
<evidence type="ECO:0000313" key="3">
    <source>
        <dbReference type="EMBL" id="KAG2498991.1"/>
    </source>
</evidence>
<dbReference type="GO" id="GO:0046872">
    <property type="term" value="F:metal ion binding"/>
    <property type="evidence" value="ECO:0007669"/>
    <property type="project" value="InterPro"/>
</dbReference>
<dbReference type="InterPro" id="IPR007863">
    <property type="entry name" value="Peptidase_M16_C"/>
</dbReference>
<gene>
    <name evidence="3" type="ORF">HYH03_003177</name>
</gene>
<dbReference type="AlphaFoldDB" id="A0A835YAE8"/>
<dbReference type="EMBL" id="JAEHOE010000008">
    <property type="protein sequence ID" value="KAG2498991.1"/>
    <property type="molecule type" value="Genomic_DNA"/>
</dbReference>
<comment type="caution">
    <text evidence="3">The sequence shown here is derived from an EMBL/GenBank/DDBJ whole genome shotgun (WGS) entry which is preliminary data.</text>
</comment>
<feature type="region of interest" description="Disordered" evidence="1">
    <location>
        <begin position="378"/>
        <end position="400"/>
    </location>
</feature>
<feature type="compositionally biased region" description="Pro residues" evidence="1">
    <location>
        <begin position="382"/>
        <end position="400"/>
    </location>
</feature>
<sequence length="668" mass="68538">MHDTAAPMRSRGSGLRGPGPPFGRRRVGPPSASHHAPGVPRPMPATTPLDDGAPSTPSRTRGLPALAPALSTLATAGKAALATALSAAVLLAPPLGTLPSQAAAAGALAAPPSSLLSPAEARTATGPAHGAPGSTAAAPAPSVRFTGPEALSTLPPLPTEFPPLPQLTLPKYTQTTLRNGLRVFLLRDDEVPLVRASLLMRGGQYASLPDKLGLASLTTYVQRAGGSTQHPAAVLDSRLEELAAGVEVSSSALAISADMSCLAEDAEEVLGLMAEVVRSPALPSDTLNLYRAQILNALEHQNDSPGAIARRKMNKLLYGPDSVYARTPTPESVNAITREDLRAYVERWERPDAAVLGVVGAFEPKAMLAVIEKEFGDWAPAPGQPPQPPTVPSSPPPALPPLVEAAAAAAEARAEAEAAGAAGAGPGSAAVVAVGGRGVAAAGVAAAEGAGGEAVAAAAVPRRPVVYLVHRPGLTQASVTTAEPGIKLSDPDLFALDVLGSAFNSFGGSLFNTLRSREGLAYSVSGSWDSPPDHQGLFEAGGQTSSPGEFLRSLRSLLASAAADPPSEAELEAAKAETLNSFAFNFSSTPYQLQRILVYDLLGLPQDFLFRYFRGIEAVTRADVARAAAAHLHPRRQAVVVVGDRDSAVPSLEAAGFAVVELRLEDDA</sequence>
<evidence type="ECO:0000313" key="4">
    <source>
        <dbReference type="Proteomes" id="UP000612055"/>
    </source>
</evidence>
<dbReference type="Proteomes" id="UP000612055">
    <property type="component" value="Unassembled WGS sequence"/>
</dbReference>
<protein>
    <recommendedName>
        <fullName evidence="2">Peptidase M16 C-terminal domain-containing protein</fullName>
    </recommendedName>
</protein>
<name>A0A835YAE8_9CHLO</name>
<dbReference type="PANTHER" id="PTHR11851:SF225">
    <property type="entry name" value="NON-PEPTIDASE HOMOLOG YMXG"/>
    <property type="match status" value="1"/>
</dbReference>
<organism evidence="3 4">
    <name type="scientific">Edaphochlamys debaryana</name>
    <dbReference type="NCBI Taxonomy" id="47281"/>
    <lineage>
        <taxon>Eukaryota</taxon>
        <taxon>Viridiplantae</taxon>
        <taxon>Chlorophyta</taxon>
        <taxon>core chlorophytes</taxon>
        <taxon>Chlorophyceae</taxon>
        <taxon>CS clade</taxon>
        <taxon>Chlamydomonadales</taxon>
        <taxon>Chlamydomonadales incertae sedis</taxon>
        <taxon>Edaphochlamys</taxon>
    </lineage>
</organism>
<feature type="domain" description="Peptidase M16 C-terminal" evidence="2">
    <location>
        <begin position="336"/>
        <end position="394"/>
    </location>
</feature>
<feature type="compositionally biased region" description="Low complexity" evidence="1">
    <location>
        <begin position="116"/>
        <end position="141"/>
    </location>
</feature>
<dbReference type="OrthoDB" id="4365at2759"/>
<dbReference type="InterPro" id="IPR050361">
    <property type="entry name" value="MPP/UQCRC_Complex"/>
</dbReference>
<feature type="region of interest" description="Disordered" evidence="1">
    <location>
        <begin position="116"/>
        <end position="152"/>
    </location>
</feature>
<accession>A0A835YAE8</accession>